<feature type="active site" description="Charge relay system" evidence="5">
    <location>
        <position position="64"/>
    </location>
</feature>
<evidence type="ECO:0000313" key="8">
    <source>
        <dbReference type="Proteomes" id="UP000183898"/>
    </source>
</evidence>
<dbReference type="Gene3D" id="3.40.50.200">
    <property type="entry name" value="Peptidase S8/S53 domain"/>
    <property type="match status" value="1"/>
</dbReference>
<dbReference type="Proteomes" id="UP000183898">
    <property type="component" value="Unassembled WGS sequence"/>
</dbReference>
<dbReference type="PANTHER" id="PTHR43806:SF11">
    <property type="entry name" value="CEREVISIN-RELATED"/>
    <property type="match status" value="1"/>
</dbReference>
<dbReference type="InterPro" id="IPR036852">
    <property type="entry name" value="Peptidase_S8/S53_dom_sf"/>
</dbReference>
<keyword evidence="2 5" id="KW-0645">Protease</keyword>
<dbReference type="SUPFAM" id="SSF52743">
    <property type="entry name" value="Subtilisin-like"/>
    <property type="match status" value="1"/>
</dbReference>
<protein>
    <submittedName>
        <fullName evidence="7">Thermitase</fullName>
    </submittedName>
</protein>
<evidence type="ECO:0000259" key="6">
    <source>
        <dbReference type="Pfam" id="PF00082"/>
    </source>
</evidence>
<comment type="similarity">
    <text evidence="1 5">Belongs to the peptidase S8 family.</text>
</comment>
<keyword evidence="4 5" id="KW-0720">Serine protease</keyword>
<feature type="domain" description="Peptidase S8/S53" evidence="6">
    <location>
        <begin position="20"/>
        <end position="263"/>
    </location>
</feature>
<dbReference type="GO" id="GO:0004252">
    <property type="term" value="F:serine-type endopeptidase activity"/>
    <property type="evidence" value="ECO:0007669"/>
    <property type="project" value="UniProtKB-UniRule"/>
</dbReference>
<dbReference type="GO" id="GO:0006508">
    <property type="term" value="P:proteolysis"/>
    <property type="evidence" value="ECO:0007669"/>
    <property type="project" value="UniProtKB-KW"/>
</dbReference>
<sequence>MHPTELVKLTRLMQRTQGSSDIRIGLIDGPVATSHTDLTNGHLQEISGNNGASCTRNNSNACLHGTFIAGVLAARRTSPAPAICPDCTLLIRPIFSESTSGREHMPSATPQELAGAIFDCINAGARVINLSLALAQPSTREEKLLDEAFNRALSRGVLIAAAAGNQGMLGSSVITRHPWVIPVVACDLRGYPINESNLGSTIGTRGLSAPGDNITGLGAEGQILTMGGTSVAVPFVTGAIALLWSQFPDATAAQIKLALMSQPQNFQQVTTRQTGGGRVQFHLPRRGSVVPPLLDAESAWQILSTVNTRRQTA</sequence>
<dbReference type="PROSITE" id="PS51892">
    <property type="entry name" value="SUBTILASE"/>
    <property type="match status" value="1"/>
</dbReference>
<dbReference type="EMBL" id="FOCT01000003">
    <property type="protein sequence ID" value="SEN27301.1"/>
    <property type="molecule type" value="Genomic_DNA"/>
</dbReference>
<evidence type="ECO:0000256" key="2">
    <source>
        <dbReference type="ARBA" id="ARBA00022670"/>
    </source>
</evidence>
<evidence type="ECO:0000256" key="1">
    <source>
        <dbReference type="ARBA" id="ARBA00011073"/>
    </source>
</evidence>
<feature type="active site" description="Charge relay system" evidence="5">
    <location>
        <position position="28"/>
    </location>
</feature>
<evidence type="ECO:0000256" key="5">
    <source>
        <dbReference type="PROSITE-ProRule" id="PRU01240"/>
    </source>
</evidence>
<evidence type="ECO:0000313" key="7">
    <source>
        <dbReference type="EMBL" id="SEN27301.1"/>
    </source>
</evidence>
<dbReference type="Pfam" id="PF00082">
    <property type="entry name" value="Peptidase_S8"/>
    <property type="match status" value="1"/>
</dbReference>
<dbReference type="PANTHER" id="PTHR43806">
    <property type="entry name" value="PEPTIDASE S8"/>
    <property type="match status" value="1"/>
</dbReference>
<dbReference type="InterPro" id="IPR023828">
    <property type="entry name" value="Peptidase_S8_Ser-AS"/>
</dbReference>
<organism evidence="7 8">
    <name type="scientific">Nitrosospira multiformis</name>
    <dbReference type="NCBI Taxonomy" id="1231"/>
    <lineage>
        <taxon>Bacteria</taxon>
        <taxon>Pseudomonadati</taxon>
        <taxon>Pseudomonadota</taxon>
        <taxon>Betaproteobacteria</taxon>
        <taxon>Nitrosomonadales</taxon>
        <taxon>Nitrosomonadaceae</taxon>
        <taxon>Nitrosospira</taxon>
    </lineage>
</organism>
<keyword evidence="3 5" id="KW-0378">Hydrolase</keyword>
<reference evidence="7 8" key="1">
    <citation type="submission" date="2016-10" db="EMBL/GenBank/DDBJ databases">
        <authorList>
            <person name="de Groot N.N."/>
        </authorList>
    </citation>
    <scope>NUCLEOTIDE SEQUENCE [LARGE SCALE GENOMIC DNA]</scope>
    <source>
        <strain evidence="7 8">Nl18</strain>
    </source>
</reference>
<evidence type="ECO:0000256" key="3">
    <source>
        <dbReference type="ARBA" id="ARBA00022801"/>
    </source>
</evidence>
<gene>
    <name evidence="7" type="ORF">SAMN05216404_103243</name>
</gene>
<accession>A0A1H8F613</accession>
<proteinExistence type="inferred from homology"/>
<dbReference type="InterPro" id="IPR015500">
    <property type="entry name" value="Peptidase_S8_subtilisin-rel"/>
</dbReference>
<name>A0A1H8F613_9PROT</name>
<dbReference type="PROSITE" id="PS00138">
    <property type="entry name" value="SUBTILASE_SER"/>
    <property type="match status" value="1"/>
</dbReference>
<evidence type="ECO:0000256" key="4">
    <source>
        <dbReference type="ARBA" id="ARBA00022825"/>
    </source>
</evidence>
<dbReference type="PRINTS" id="PR00723">
    <property type="entry name" value="SUBTILISIN"/>
</dbReference>
<dbReference type="InterPro" id="IPR000209">
    <property type="entry name" value="Peptidase_S8/S53_dom"/>
</dbReference>
<feature type="active site" description="Charge relay system" evidence="5">
    <location>
        <position position="230"/>
    </location>
</feature>
<dbReference type="InterPro" id="IPR050131">
    <property type="entry name" value="Peptidase_S8_subtilisin-like"/>
</dbReference>
<dbReference type="AlphaFoldDB" id="A0A1H8F613"/>